<reference evidence="2 3" key="1">
    <citation type="submission" date="2020-06" db="EMBL/GenBank/DDBJ databases">
        <authorList>
            <person name="Li R."/>
            <person name="Bekaert M."/>
        </authorList>
    </citation>
    <scope>NUCLEOTIDE SEQUENCE [LARGE SCALE GENOMIC DNA]</scope>
    <source>
        <strain evidence="3">wild</strain>
    </source>
</reference>
<gene>
    <name evidence="2" type="ORF">MCOR_57483</name>
</gene>
<evidence type="ECO:0000313" key="3">
    <source>
        <dbReference type="Proteomes" id="UP000507470"/>
    </source>
</evidence>
<feature type="compositionally biased region" description="Polar residues" evidence="1">
    <location>
        <begin position="16"/>
        <end position="43"/>
    </location>
</feature>
<dbReference type="Proteomes" id="UP000507470">
    <property type="component" value="Unassembled WGS sequence"/>
</dbReference>
<sequence length="172" mass="18999">MTSQLPKRSNRKRNRTQSLEEFTGNIDNSEKSQSNPNVPNTNNDEQVLRISTFAIPIITQTLVTILKSTGVIQGKDAISPDLTLIPAHQSQSVNSICPPRQDNNTCNATDMTTQSQSHASNMIVNQLFESSNPFYSNVINRSCQQCSVPIEGTPNQHVVNLLLLNNSNTVTF</sequence>
<dbReference type="AlphaFoldDB" id="A0A6J8F2E9"/>
<accession>A0A6J8F2E9</accession>
<name>A0A6J8F2E9_MYTCO</name>
<feature type="region of interest" description="Disordered" evidence="1">
    <location>
        <begin position="1"/>
        <end position="43"/>
    </location>
</feature>
<evidence type="ECO:0000256" key="1">
    <source>
        <dbReference type="SAM" id="MobiDB-lite"/>
    </source>
</evidence>
<evidence type="ECO:0000313" key="2">
    <source>
        <dbReference type="EMBL" id="CAC5425691.1"/>
    </source>
</evidence>
<dbReference type="EMBL" id="CACVKT020010274">
    <property type="protein sequence ID" value="CAC5425691.1"/>
    <property type="molecule type" value="Genomic_DNA"/>
</dbReference>
<organism evidence="2 3">
    <name type="scientific">Mytilus coruscus</name>
    <name type="common">Sea mussel</name>
    <dbReference type="NCBI Taxonomy" id="42192"/>
    <lineage>
        <taxon>Eukaryota</taxon>
        <taxon>Metazoa</taxon>
        <taxon>Spiralia</taxon>
        <taxon>Lophotrochozoa</taxon>
        <taxon>Mollusca</taxon>
        <taxon>Bivalvia</taxon>
        <taxon>Autobranchia</taxon>
        <taxon>Pteriomorphia</taxon>
        <taxon>Mytilida</taxon>
        <taxon>Mytiloidea</taxon>
        <taxon>Mytilidae</taxon>
        <taxon>Mytilinae</taxon>
        <taxon>Mytilus</taxon>
    </lineage>
</organism>
<dbReference type="OrthoDB" id="6070148at2759"/>
<protein>
    <submittedName>
        <fullName evidence="2">Uncharacterized protein</fullName>
    </submittedName>
</protein>
<proteinExistence type="predicted"/>
<keyword evidence="3" id="KW-1185">Reference proteome</keyword>